<reference evidence="2 3" key="1">
    <citation type="submission" date="2018-03" db="EMBL/GenBank/DDBJ databases">
        <title>Genomic Encyclopedia of Type Strains, Phase III (KMG-III): the genomes of soil and plant-associated and newly described type strains.</title>
        <authorList>
            <person name="Whitman W."/>
        </authorList>
    </citation>
    <scope>NUCLEOTIDE SEQUENCE [LARGE SCALE GENOMIC DNA]</scope>
    <source>
        <strain evidence="2 3">CGMCC 1.9313</strain>
    </source>
</reference>
<name>A0A2T0U0U2_9SPHI</name>
<keyword evidence="1" id="KW-0812">Transmembrane</keyword>
<sequence length="75" mass="8711">MRRKQPPNPYTAHGRRRILQEAREFNKTLPEKDVEQAKMFGYLLVFGAFVIIGLLLLLIGGWDLVKFWLTPKGAR</sequence>
<comment type="caution">
    <text evidence="2">The sequence shown here is derived from an EMBL/GenBank/DDBJ whole genome shotgun (WGS) entry which is preliminary data.</text>
</comment>
<evidence type="ECO:0000256" key="1">
    <source>
        <dbReference type="SAM" id="Phobius"/>
    </source>
</evidence>
<proteinExistence type="predicted"/>
<evidence type="ECO:0000313" key="2">
    <source>
        <dbReference type="EMBL" id="PRY51513.1"/>
    </source>
</evidence>
<dbReference type="EMBL" id="PVTH01000007">
    <property type="protein sequence ID" value="PRY51513.1"/>
    <property type="molecule type" value="Genomic_DNA"/>
</dbReference>
<accession>A0A2T0U0U2</accession>
<dbReference type="Proteomes" id="UP000238034">
    <property type="component" value="Unassembled WGS sequence"/>
</dbReference>
<gene>
    <name evidence="2" type="ORF">B0I27_10799</name>
</gene>
<protein>
    <submittedName>
        <fullName evidence="2">Uncharacterized protein</fullName>
    </submittedName>
</protein>
<keyword evidence="1" id="KW-1133">Transmembrane helix</keyword>
<evidence type="ECO:0000313" key="3">
    <source>
        <dbReference type="Proteomes" id="UP000238034"/>
    </source>
</evidence>
<keyword evidence="3" id="KW-1185">Reference proteome</keyword>
<dbReference type="AlphaFoldDB" id="A0A2T0U0U2"/>
<feature type="transmembrane region" description="Helical" evidence="1">
    <location>
        <begin position="40"/>
        <end position="62"/>
    </location>
</feature>
<dbReference type="RefSeq" id="WP_106293828.1">
    <property type="nucleotide sequence ID" value="NZ_PVTH01000007.1"/>
</dbReference>
<organism evidence="2 3">
    <name type="scientific">Arcticibacter pallidicorallinus</name>
    <dbReference type="NCBI Taxonomy" id="1259464"/>
    <lineage>
        <taxon>Bacteria</taxon>
        <taxon>Pseudomonadati</taxon>
        <taxon>Bacteroidota</taxon>
        <taxon>Sphingobacteriia</taxon>
        <taxon>Sphingobacteriales</taxon>
        <taxon>Sphingobacteriaceae</taxon>
        <taxon>Arcticibacter</taxon>
    </lineage>
</organism>
<keyword evidence="1" id="KW-0472">Membrane</keyword>